<feature type="compositionally biased region" description="Pro residues" evidence="1">
    <location>
        <begin position="1"/>
        <end position="14"/>
    </location>
</feature>
<dbReference type="RefSeq" id="WP_344923155.1">
    <property type="nucleotide sequence ID" value="NZ_BAABAQ010000020.1"/>
</dbReference>
<evidence type="ECO:0000313" key="4">
    <source>
        <dbReference type="Proteomes" id="UP001501251"/>
    </source>
</evidence>
<dbReference type="EMBL" id="BAABAQ010000020">
    <property type="protein sequence ID" value="GAA4209374.1"/>
    <property type="molecule type" value="Genomic_DNA"/>
</dbReference>
<name>A0ABP8BL06_9ACTN</name>
<dbReference type="SUPFAM" id="SSF52540">
    <property type="entry name" value="P-loop containing nucleoside triphosphate hydrolases"/>
    <property type="match status" value="1"/>
</dbReference>
<dbReference type="InterPro" id="IPR027417">
    <property type="entry name" value="P-loop_NTPase"/>
</dbReference>
<feature type="transmembrane region" description="Helical" evidence="2">
    <location>
        <begin position="124"/>
        <end position="145"/>
    </location>
</feature>
<feature type="transmembrane region" description="Helical" evidence="2">
    <location>
        <begin position="190"/>
        <end position="210"/>
    </location>
</feature>
<proteinExistence type="predicted"/>
<gene>
    <name evidence="3" type="ORF">GCM10022252_75780</name>
</gene>
<feature type="compositionally biased region" description="Basic and acidic residues" evidence="1">
    <location>
        <begin position="717"/>
        <end position="728"/>
    </location>
</feature>
<reference evidence="4" key="1">
    <citation type="journal article" date="2019" name="Int. J. Syst. Evol. Microbiol.">
        <title>The Global Catalogue of Microorganisms (GCM) 10K type strain sequencing project: providing services to taxonomists for standard genome sequencing and annotation.</title>
        <authorList>
            <consortium name="The Broad Institute Genomics Platform"/>
            <consortium name="The Broad Institute Genome Sequencing Center for Infectious Disease"/>
            <person name="Wu L."/>
            <person name="Ma J."/>
        </authorList>
    </citation>
    <scope>NUCLEOTIDE SEQUENCE [LARGE SCALE GENOMIC DNA]</scope>
    <source>
        <strain evidence="4">JCM 17388</strain>
    </source>
</reference>
<feature type="transmembrane region" description="Helical" evidence="2">
    <location>
        <begin position="151"/>
        <end position="169"/>
    </location>
</feature>
<feature type="region of interest" description="Disordered" evidence="1">
    <location>
        <begin position="704"/>
        <end position="780"/>
    </location>
</feature>
<sequence>MSPKQPPAAEPPPAGTALATREPATPGLLARALRWLLRWIARKIAELLLALLRRLARRLLRHRDLHVTWWGALALYVTSTVMHLLLLGLTGMAWWSVLALGAACAGVVAGLYQQLGRTNPLPYDRLAVTGAAAAAAAWATAAATAGPISQPVAITWAVLLIVIHTVWGLSKPARAWRHLRLRVRNWSATLPGVVAQLSAASITLAARPIVHGNGRVDFPLRVSGTTRAKLDKLRTGIEVEMQWPENSVREVIPDPTSTSAGRVLLVWSEGKIAARKVKFAPPQMPTSIYEAVWVGINDEGSDVYVVQYAPGHGMTRGLYGGESGSAKSNLLRLIAYMRAYCGDVLIWCIDLKNDGLTYAHLMPRLDRPIATTPEAAARILADGAAAIPLRGRLLTADDNQLLSLNTKRPGILIIGDEVSTLLGKAPANADAIASAKNIGGKGRALGVGMEAAAQYLSQDSLHPALLPLFNRRYAGRTASPADAQHLLKRWNRYDTTLLPTGVFLTQQSGSNHTELLYTPEVTDAMLGQAAADTAHLTPVMEASTAAALPHYGDRWDDMEDHLMPYATEKQRGQVYATRARLESARLHAAKTPARAAAATSKTGRVVVVEHLDDDQTPAAPAVELTLASITDESLRTMAELHLSSPMVTTSASNQAAAPRARQWATYRRNAWVDRGLIESDGHGKWRTLVTGERDMVLGVRAGEADIRNRRTGGGDPADTHPADTDPDLRIPPQSPSSDQGSPAEAPRQKDGSSGGVAPPPAPSVTSRDSCSAPGPPPPTP</sequence>
<comment type="caution">
    <text evidence="3">The sequence shown here is derived from an EMBL/GenBank/DDBJ whole genome shotgun (WGS) entry which is preliminary data.</text>
</comment>
<feature type="transmembrane region" description="Helical" evidence="2">
    <location>
        <begin position="92"/>
        <end position="112"/>
    </location>
</feature>
<feature type="region of interest" description="Disordered" evidence="1">
    <location>
        <begin position="1"/>
        <end position="20"/>
    </location>
</feature>
<keyword evidence="2" id="KW-0812">Transmembrane</keyword>
<evidence type="ECO:0000256" key="1">
    <source>
        <dbReference type="SAM" id="MobiDB-lite"/>
    </source>
</evidence>
<evidence type="ECO:0000313" key="3">
    <source>
        <dbReference type="EMBL" id="GAA4209374.1"/>
    </source>
</evidence>
<evidence type="ECO:0000256" key="2">
    <source>
        <dbReference type="SAM" id="Phobius"/>
    </source>
</evidence>
<protein>
    <submittedName>
        <fullName evidence="3">Uncharacterized protein</fullName>
    </submittedName>
</protein>
<keyword evidence="2" id="KW-0472">Membrane</keyword>
<feature type="transmembrane region" description="Helical" evidence="2">
    <location>
        <begin position="67"/>
        <end position="86"/>
    </location>
</feature>
<keyword evidence="4" id="KW-1185">Reference proteome</keyword>
<dbReference type="Gene3D" id="3.40.50.300">
    <property type="entry name" value="P-loop containing nucleotide triphosphate hydrolases"/>
    <property type="match status" value="1"/>
</dbReference>
<keyword evidence="2" id="KW-1133">Transmembrane helix</keyword>
<dbReference type="Proteomes" id="UP001501251">
    <property type="component" value="Unassembled WGS sequence"/>
</dbReference>
<organism evidence="3 4">
    <name type="scientific">Streptosporangium oxazolinicum</name>
    <dbReference type="NCBI Taxonomy" id="909287"/>
    <lineage>
        <taxon>Bacteria</taxon>
        <taxon>Bacillati</taxon>
        <taxon>Actinomycetota</taxon>
        <taxon>Actinomycetes</taxon>
        <taxon>Streptosporangiales</taxon>
        <taxon>Streptosporangiaceae</taxon>
        <taxon>Streptosporangium</taxon>
    </lineage>
</organism>
<accession>A0ABP8BL06</accession>